<dbReference type="EMBL" id="QGKL01000029">
    <property type="protein sequence ID" value="PWQ96227.1"/>
    <property type="molecule type" value="Genomic_DNA"/>
</dbReference>
<name>A0A317CCW5_9GAMM</name>
<dbReference type="InterPro" id="IPR002575">
    <property type="entry name" value="Aminoglycoside_PTrfase"/>
</dbReference>
<dbReference type="GO" id="GO:0005737">
    <property type="term" value="C:cytoplasm"/>
    <property type="evidence" value="ECO:0007669"/>
    <property type="project" value="UniProtKB-SubCell"/>
</dbReference>
<evidence type="ECO:0000256" key="7">
    <source>
        <dbReference type="ARBA" id="ARBA00022777"/>
    </source>
</evidence>
<dbReference type="Gene3D" id="1.20.1270.170">
    <property type="match status" value="1"/>
</dbReference>
<keyword evidence="4 11" id="KW-0808">Transferase</keyword>
<dbReference type="Gene3D" id="1.10.510.10">
    <property type="entry name" value="Transferase(Phosphotransferase) domain 1"/>
    <property type="match status" value="1"/>
</dbReference>
<comment type="catalytic activity">
    <reaction evidence="11">
        <text>L-threonyl-[protein] + ATP = O-phospho-L-threonyl-[protein] + ADP + H(+)</text>
        <dbReference type="Rhea" id="RHEA:46608"/>
        <dbReference type="Rhea" id="RHEA-COMP:11060"/>
        <dbReference type="Rhea" id="RHEA-COMP:11605"/>
        <dbReference type="ChEBI" id="CHEBI:15378"/>
        <dbReference type="ChEBI" id="CHEBI:30013"/>
        <dbReference type="ChEBI" id="CHEBI:30616"/>
        <dbReference type="ChEBI" id="CHEBI:61977"/>
        <dbReference type="ChEBI" id="CHEBI:456216"/>
        <dbReference type="EC" id="2.7.11.1"/>
    </reaction>
</comment>
<reference evidence="13 14" key="1">
    <citation type="submission" date="2018-05" db="EMBL/GenBank/DDBJ databases">
        <title>Leucothrix arctica sp. nov., isolated from Arctic seawater.</title>
        <authorList>
            <person name="Choi A."/>
            <person name="Baek K."/>
        </authorList>
    </citation>
    <scope>NUCLEOTIDE SEQUENCE [LARGE SCALE GENOMIC DNA]</scope>
    <source>
        <strain evidence="13 14">IMCC9719</strain>
    </source>
</reference>
<comment type="catalytic activity">
    <reaction evidence="11">
        <text>L-seryl-[protein] + ATP = O-phospho-L-seryl-[protein] + ADP + H(+)</text>
        <dbReference type="Rhea" id="RHEA:17989"/>
        <dbReference type="Rhea" id="RHEA-COMP:9863"/>
        <dbReference type="Rhea" id="RHEA-COMP:11604"/>
        <dbReference type="ChEBI" id="CHEBI:15378"/>
        <dbReference type="ChEBI" id="CHEBI:29999"/>
        <dbReference type="ChEBI" id="CHEBI:30616"/>
        <dbReference type="ChEBI" id="CHEBI:83421"/>
        <dbReference type="ChEBI" id="CHEBI:456216"/>
        <dbReference type="EC" id="2.7.11.1"/>
    </reaction>
</comment>
<comment type="caution">
    <text evidence="13">The sequence shown here is derived from an EMBL/GenBank/DDBJ whole genome shotgun (WGS) entry which is preliminary data.</text>
</comment>
<dbReference type="GO" id="GO:0005524">
    <property type="term" value="F:ATP binding"/>
    <property type="evidence" value="ECO:0007669"/>
    <property type="project" value="UniProtKB-UniRule"/>
</dbReference>
<keyword evidence="3 11" id="KW-0597">Phosphoprotein</keyword>
<dbReference type="AlphaFoldDB" id="A0A317CCW5"/>
<dbReference type="PANTHER" id="PTHR39573">
    <property type="entry name" value="STRESS RESPONSE KINASE A"/>
    <property type="match status" value="1"/>
</dbReference>
<dbReference type="EC" id="2.7.11.1" evidence="11"/>
<feature type="active site" evidence="11">
    <location>
        <position position="229"/>
    </location>
</feature>
<feature type="site" description="ATP" evidence="11">
    <location>
        <position position="44"/>
    </location>
</feature>
<feature type="binding site" evidence="11">
    <location>
        <position position="217"/>
    </location>
    <ligand>
        <name>Mg(2+)</name>
        <dbReference type="ChEBI" id="CHEBI:18420"/>
    </ligand>
</feature>
<comment type="subunit">
    <text evidence="11">Monomer.</text>
</comment>
<evidence type="ECO:0000256" key="2">
    <source>
        <dbReference type="ARBA" id="ARBA00022527"/>
    </source>
</evidence>
<feature type="domain" description="Aminoglycoside phosphotransferase" evidence="12">
    <location>
        <begin position="44"/>
        <end position="266"/>
    </location>
</feature>
<keyword evidence="10 11" id="KW-0346">Stress response</keyword>
<dbReference type="Gene3D" id="3.30.200.70">
    <property type="match status" value="1"/>
</dbReference>
<evidence type="ECO:0000256" key="11">
    <source>
        <dbReference type="HAMAP-Rule" id="MF_01497"/>
    </source>
</evidence>
<dbReference type="Pfam" id="PF01636">
    <property type="entry name" value="APH"/>
    <property type="match status" value="1"/>
</dbReference>
<evidence type="ECO:0000256" key="1">
    <source>
        <dbReference type="ARBA" id="ARBA00022490"/>
    </source>
</evidence>
<evidence type="ECO:0000256" key="4">
    <source>
        <dbReference type="ARBA" id="ARBA00022679"/>
    </source>
</evidence>
<keyword evidence="1 11" id="KW-0963">Cytoplasm</keyword>
<gene>
    <name evidence="11" type="primary">srkA</name>
    <name evidence="13" type="ORF">DKT75_09535</name>
</gene>
<keyword evidence="2 11" id="KW-0723">Serine/threonine-protein kinase</keyword>
<dbReference type="SUPFAM" id="SSF56112">
    <property type="entry name" value="Protein kinase-like (PK-like)"/>
    <property type="match status" value="1"/>
</dbReference>
<keyword evidence="7 11" id="KW-0418">Kinase</keyword>
<accession>A0A317CCW5</accession>
<dbReference type="InterPro" id="IPR011009">
    <property type="entry name" value="Kinase-like_dom_sf"/>
</dbReference>
<comment type="subcellular location">
    <subcellularLocation>
        <location evidence="11">Cytoplasm</location>
    </subcellularLocation>
</comment>
<keyword evidence="5 11" id="KW-0479">Metal-binding</keyword>
<keyword evidence="9 11" id="KW-0460">Magnesium</keyword>
<proteinExistence type="inferred from homology"/>
<evidence type="ECO:0000256" key="6">
    <source>
        <dbReference type="ARBA" id="ARBA00022741"/>
    </source>
</evidence>
<evidence type="ECO:0000313" key="13">
    <source>
        <dbReference type="EMBL" id="PWQ96227.1"/>
    </source>
</evidence>
<dbReference type="Proteomes" id="UP000245506">
    <property type="component" value="Unassembled WGS sequence"/>
</dbReference>
<keyword evidence="6 11" id="KW-0547">Nucleotide-binding</keyword>
<keyword evidence="14" id="KW-1185">Reference proteome</keyword>
<organism evidence="13 14">
    <name type="scientific">Leucothrix arctica</name>
    <dbReference type="NCBI Taxonomy" id="1481894"/>
    <lineage>
        <taxon>Bacteria</taxon>
        <taxon>Pseudomonadati</taxon>
        <taxon>Pseudomonadota</taxon>
        <taxon>Gammaproteobacteria</taxon>
        <taxon>Thiotrichales</taxon>
        <taxon>Thiotrichaceae</taxon>
        <taxon>Leucothrix</taxon>
    </lineage>
</organism>
<feature type="binding site" evidence="11">
    <location>
        <position position="229"/>
    </location>
    <ligand>
        <name>Mg(2+)</name>
        <dbReference type="ChEBI" id="CHEBI:18420"/>
    </ligand>
</feature>
<dbReference type="PANTHER" id="PTHR39573:SF1">
    <property type="entry name" value="STRESS RESPONSE KINASE A"/>
    <property type="match status" value="1"/>
</dbReference>
<comment type="function">
    <text evidence="11">A protein kinase that phosphorylates Ser and Thr residues. Probably acts to suppress the effects of stress linked to accumulation of reactive oxygen species. Probably involved in the extracytoplasmic stress response.</text>
</comment>
<feature type="active site" description="Proton acceptor" evidence="11">
    <location>
        <position position="212"/>
    </location>
</feature>
<evidence type="ECO:0000259" key="12">
    <source>
        <dbReference type="Pfam" id="PF01636"/>
    </source>
</evidence>
<sequence>MNVLEPEKENKAVNAFQNLSPDEILDAVESQGMMPDGGLLALNSYENRVYQVGIEDQQPIIAKFYRPSRWDNAAIQEEHDFTRALAADELPVVAPIYNDKDESIHQHEEFRFSLYERKGGRTPELDNPDQLEVIGRFLARIHLHGEQTDFVHRPEIDINTYGVEPSQFLLNENRLPPSIEAAYASLIDDLLGKIRHHFNAAGSVQSLRIHGDCHPGNILYRDDIPHIVDFDDARMGPAIQDIWMYLSGDRFYRQERLMDILIGYTQFREFNARELHLIEALRTLRMINYAGWLAKRADDPAFQLAFPWFYTPRYWDDHILALKEQSSALDEQPLIWD</sequence>
<keyword evidence="8 11" id="KW-0067">ATP-binding</keyword>
<comment type="cofactor">
    <cofactor evidence="11">
        <name>Mg(2+)</name>
        <dbReference type="ChEBI" id="CHEBI:18420"/>
    </cofactor>
</comment>
<dbReference type="GO" id="GO:0004674">
    <property type="term" value="F:protein serine/threonine kinase activity"/>
    <property type="evidence" value="ECO:0007669"/>
    <property type="project" value="UniProtKB-UniRule"/>
</dbReference>
<evidence type="ECO:0000256" key="10">
    <source>
        <dbReference type="ARBA" id="ARBA00023016"/>
    </source>
</evidence>
<dbReference type="NCBIfam" id="NF008738">
    <property type="entry name" value="PRK11768.1"/>
    <property type="match status" value="1"/>
</dbReference>
<dbReference type="InterPro" id="IPR032882">
    <property type="entry name" value="SrkA/RdoA"/>
</dbReference>
<evidence type="ECO:0000256" key="9">
    <source>
        <dbReference type="ARBA" id="ARBA00022842"/>
    </source>
</evidence>
<protein>
    <recommendedName>
        <fullName evidence="11">Stress response kinase A</fullName>
        <ecNumber evidence="11">2.7.11.1</ecNumber>
    </recommendedName>
    <alternativeName>
        <fullName evidence="11">Serine/threonine-protein kinase SrkA</fullName>
    </alternativeName>
</protein>
<dbReference type="RefSeq" id="WP_109823199.1">
    <property type="nucleotide sequence ID" value="NZ_QGKL01000029.1"/>
</dbReference>
<comment type="similarity">
    <text evidence="11">Belongs to the SrkA/RdoA protein kinase family.</text>
</comment>
<evidence type="ECO:0000313" key="14">
    <source>
        <dbReference type="Proteomes" id="UP000245506"/>
    </source>
</evidence>
<evidence type="ECO:0000256" key="8">
    <source>
        <dbReference type="ARBA" id="ARBA00022840"/>
    </source>
</evidence>
<evidence type="ECO:0000256" key="3">
    <source>
        <dbReference type="ARBA" id="ARBA00022553"/>
    </source>
</evidence>
<evidence type="ECO:0000256" key="5">
    <source>
        <dbReference type="ARBA" id="ARBA00022723"/>
    </source>
</evidence>
<dbReference type="OrthoDB" id="5392197at2"/>
<dbReference type="GO" id="GO:0000287">
    <property type="term" value="F:magnesium ion binding"/>
    <property type="evidence" value="ECO:0007669"/>
    <property type="project" value="UniProtKB-UniRule"/>
</dbReference>
<dbReference type="HAMAP" id="MF_01497">
    <property type="entry name" value="SrkA_kinase"/>
    <property type="match status" value="1"/>
</dbReference>
<dbReference type="GO" id="GO:0106310">
    <property type="term" value="F:protein serine kinase activity"/>
    <property type="evidence" value="ECO:0007669"/>
    <property type="project" value="RHEA"/>
</dbReference>